<protein>
    <recommendedName>
        <fullName evidence="1">THIF-type NAD/FAD binding fold domain-containing protein</fullName>
    </recommendedName>
</protein>
<name>A0A1E4TBV4_9ASCO</name>
<dbReference type="GO" id="GO:0031510">
    <property type="term" value="C:SUMO activating enzyme complex"/>
    <property type="evidence" value="ECO:0007669"/>
    <property type="project" value="TreeGrafter"/>
</dbReference>
<sequence length="321" mass="35310">MTEQSISADEVALYDRQIRLWGLDGQNRMRNSSVLLIGLNGLGTEVAKNLTLAGIGSLHIKDDTEVQIEDLSSCFFFSSKDIGTKRTSKAILDRISDLNPRVHIQATQSATYSDFSIVVLCSASYADAININGLCRDANVPFYYGGSFGLYGFIFADLITHEFVITRKSSPGTPRIGPETKTRTVLSVTPDGDNEIVKKKETYIPLSALKLSHFVDCFSGMKTRAKLKIPLLVPYLLAQWFNLDEPQTVMRQLDIPAGLFNEKTYSLLKSSETSQLSPVVAIIGGVLAQDVLNLIVAKEQPIQNLLIFDGDTMSSPIYSLS</sequence>
<dbReference type="PANTHER" id="PTHR10953:SF162">
    <property type="entry name" value="SUMO-ACTIVATING ENZYME SUBUNIT 1"/>
    <property type="match status" value="1"/>
</dbReference>
<evidence type="ECO:0000313" key="3">
    <source>
        <dbReference type="Proteomes" id="UP000095023"/>
    </source>
</evidence>
<dbReference type="Proteomes" id="UP000095023">
    <property type="component" value="Unassembled WGS sequence"/>
</dbReference>
<dbReference type="Gene3D" id="3.40.50.720">
    <property type="entry name" value="NAD(P)-binding Rossmann-like Domain"/>
    <property type="match status" value="1"/>
</dbReference>
<reference evidence="3" key="1">
    <citation type="submission" date="2016-02" db="EMBL/GenBank/DDBJ databases">
        <title>Comparative genomics of biotechnologically important yeasts.</title>
        <authorList>
            <consortium name="DOE Joint Genome Institute"/>
            <person name="Riley R."/>
            <person name="Haridas S."/>
            <person name="Wolfe K.H."/>
            <person name="Lopes M.R."/>
            <person name="Hittinger C.T."/>
            <person name="Goker M."/>
            <person name="Salamov A."/>
            <person name="Wisecaver J."/>
            <person name="Long T.M."/>
            <person name="Aerts A.L."/>
            <person name="Barry K."/>
            <person name="Choi C."/>
            <person name="Clum A."/>
            <person name="Coughlan A.Y."/>
            <person name="Deshpande S."/>
            <person name="Douglass A.P."/>
            <person name="Hanson S.J."/>
            <person name="Klenk H.-P."/>
            <person name="Labutti K."/>
            <person name="Lapidus A."/>
            <person name="Lindquist E."/>
            <person name="Lipzen A."/>
            <person name="Meier-Kolthoff J.P."/>
            <person name="Ohm R.A."/>
            <person name="Otillar R.P."/>
            <person name="Pangilinan J."/>
            <person name="Peng Y."/>
            <person name="Rokas A."/>
            <person name="Rosa C.A."/>
            <person name="Scheuner C."/>
            <person name="Sibirny A.A."/>
            <person name="Slot J.C."/>
            <person name="Stielow J.B."/>
            <person name="Sun H."/>
            <person name="Kurtzman C.P."/>
            <person name="Blackwell M."/>
            <person name="Jeffries T.W."/>
            <person name="Grigoriev I.V."/>
        </authorList>
    </citation>
    <scope>NUCLEOTIDE SEQUENCE [LARGE SCALE GENOMIC DNA]</scope>
    <source>
        <strain evidence="3">NRRL Y-17796</strain>
    </source>
</reference>
<dbReference type="InterPro" id="IPR000594">
    <property type="entry name" value="ThiF_NAD_FAD-bd"/>
</dbReference>
<dbReference type="GO" id="GO:0016925">
    <property type="term" value="P:protein sumoylation"/>
    <property type="evidence" value="ECO:0007669"/>
    <property type="project" value="TreeGrafter"/>
</dbReference>
<evidence type="ECO:0000313" key="2">
    <source>
        <dbReference type="EMBL" id="ODV89217.1"/>
    </source>
</evidence>
<feature type="domain" description="THIF-type NAD/FAD binding fold" evidence="1">
    <location>
        <begin position="14"/>
        <end position="314"/>
    </location>
</feature>
<dbReference type="InterPro" id="IPR045886">
    <property type="entry name" value="ThiF/MoeB/HesA"/>
</dbReference>
<proteinExistence type="predicted"/>
<dbReference type="InterPro" id="IPR035985">
    <property type="entry name" value="Ubiquitin-activating_enz"/>
</dbReference>
<evidence type="ECO:0000259" key="1">
    <source>
        <dbReference type="Pfam" id="PF00899"/>
    </source>
</evidence>
<dbReference type="GO" id="GO:0019948">
    <property type="term" value="F:SUMO activating enzyme activity"/>
    <property type="evidence" value="ECO:0007669"/>
    <property type="project" value="TreeGrafter"/>
</dbReference>
<dbReference type="OrthoDB" id="1708823at2759"/>
<accession>A0A1E4TBV4</accession>
<keyword evidence="3" id="KW-1185">Reference proteome</keyword>
<dbReference type="EMBL" id="KV453843">
    <property type="protein sequence ID" value="ODV89217.1"/>
    <property type="molecule type" value="Genomic_DNA"/>
</dbReference>
<dbReference type="SUPFAM" id="SSF69572">
    <property type="entry name" value="Activating enzymes of the ubiquitin-like proteins"/>
    <property type="match status" value="1"/>
</dbReference>
<dbReference type="PANTHER" id="PTHR10953">
    <property type="entry name" value="UBIQUITIN-ACTIVATING ENZYME E1"/>
    <property type="match status" value="1"/>
</dbReference>
<dbReference type="GO" id="GO:0005737">
    <property type="term" value="C:cytoplasm"/>
    <property type="evidence" value="ECO:0007669"/>
    <property type="project" value="TreeGrafter"/>
</dbReference>
<gene>
    <name evidence="2" type="ORF">CANCADRAFT_3848</name>
</gene>
<organism evidence="2 3">
    <name type="scientific">Tortispora caseinolytica NRRL Y-17796</name>
    <dbReference type="NCBI Taxonomy" id="767744"/>
    <lineage>
        <taxon>Eukaryota</taxon>
        <taxon>Fungi</taxon>
        <taxon>Dikarya</taxon>
        <taxon>Ascomycota</taxon>
        <taxon>Saccharomycotina</taxon>
        <taxon>Trigonopsidomycetes</taxon>
        <taxon>Trigonopsidales</taxon>
        <taxon>Trigonopsidaceae</taxon>
        <taxon>Tortispora</taxon>
    </lineage>
</organism>
<dbReference type="AlphaFoldDB" id="A0A1E4TBV4"/>
<dbReference type="Pfam" id="PF00899">
    <property type="entry name" value="ThiF"/>
    <property type="match status" value="1"/>
</dbReference>